<gene>
    <name evidence="4" type="ORF">CYNAS_LOCUS4175</name>
</gene>
<keyword evidence="2" id="KW-1133">Transmembrane helix</keyword>
<keyword evidence="2" id="KW-0472">Membrane</keyword>
<dbReference type="EMBL" id="CATQJL010000009">
    <property type="protein sequence ID" value="CAJ0592192.1"/>
    <property type="molecule type" value="Genomic_DNA"/>
</dbReference>
<proteinExistence type="predicted"/>
<dbReference type="Pfam" id="PF19512">
    <property type="entry name" value="DUF6046"/>
    <property type="match status" value="1"/>
</dbReference>
<evidence type="ECO:0000256" key="2">
    <source>
        <dbReference type="SAM" id="Phobius"/>
    </source>
</evidence>
<feature type="region of interest" description="Disordered" evidence="1">
    <location>
        <begin position="415"/>
        <end position="437"/>
    </location>
</feature>
<evidence type="ECO:0000256" key="1">
    <source>
        <dbReference type="SAM" id="MobiDB-lite"/>
    </source>
</evidence>
<comment type="caution">
    <text evidence="4">The sequence shown here is derived from an EMBL/GenBank/DDBJ whole genome shotgun (WGS) entry which is preliminary data.</text>
</comment>
<keyword evidence="2" id="KW-0812">Transmembrane</keyword>
<dbReference type="AlphaFoldDB" id="A0AA36GF58"/>
<evidence type="ECO:0000259" key="3">
    <source>
        <dbReference type="Pfam" id="PF19512"/>
    </source>
</evidence>
<feature type="compositionally biased region" description="Low complexity" evidence="1">
    <location>
        <begin position="421"/>
        <end position="432"/>
    </location>
</feature>
<evidence type="ECO:0000313" key="4">
    <source>
        <dbReference type="EMBL" id="CAJ0592192.1"/>
    </source>
</evidence>
<protein>
    <recommendedName>
        <fullName evidence="3">DUF6046 domain-containing protein</fullName>
    </recommendedName>
</protein>
<dbReference type="Proteomes" id="UP001176961">
    <property type="component" value="Unassembled WGS sequence"/>
</dbReference>
<organism evidence="4 5">
    <name type="scientific">Cylicocyclus nassatus</name>
    <name type="common">Nematode worm</name>
    <dbReference type="NCBI Taxonomy" id="53992"/>
    <lineage>
        <taxon>Eukaryota</taxon>
        <taxon>Metazoa</taxon>
        <taxon>Ecdysozoa</taxon>
        <taxon>Nematoda</taxon>
        <taxon>Chromadorea</taxon>
        <taxon>Rhabditida</taxon>
        <taxon>Rhabditina</taxon>
        <taxon>Rhabditomorpha</taxon>
        <taxon>Strongyloidea</taxon>
        <taxon>Strongylidae</taxon>
        <taxon>Cylicocyclus</taxon>
    </lineage>
</organism>
<accession>A0AA36GF58</accession>
<keyword evidence="5" id="KW-1185">Reference proteome</keyword>
<feature type="transmembrane region" description="Helical" evidence="2">
    <location>
        <begin position="363"/>
        <end position="382"/>
    </location>
</feature>
<reference evidence="4" key="1">
    <citation type="submission" date="2023-07" db="EMBL/GenBank/DDBJ databases">
        <authorList>
            <consortium name="CYATHOMIX"/>
        </authorList>
    </citation>
    <scope>NUCLEOTIDE SEQUENCE</scope>
    <source>
        <strain evidence="4">N/A</strain>
    </source>
</reference>
<sequence>MADNKVKYIISIDSKSGEANIKNIKAEFDKTSKSVSSLKEKLASFGKISIGVDYIVKTFNVLSGVANECYSAWQAQNEVETKLAAVMKNTMDATQDEVKSILDLAAAQQKLGVIGDEVQLAGAQELSTYLGKKDSLEKLLPVMNDMLAQQYGLNATQESAVSIATMMGKVMDGQVGALSRYGYKFDEAQEKILKFGTEEERAATLAEVVSESVGGVNAALAETDAGKLKQASNNFGDLQERFGQFIEKTKVATLPLLNTFAGIAESVLPILDTFIEPLTNAIQWLVGKINWLAPILHKMFAPALNILKQMTDKTGNLHSMFGSIGNLFATTILPALQNMFNCLWEVIGAVVEFYNNSEMLKDIFSGLMSIIGGFFDILSGVFSLLSDLFMNVILPIWNVFEWVYRKVKELITGKPVKQEKSPTSTTPSSGSTMENLNASVNSGVSNTSLNKELGSKTEAVATGGTRNTVVNIQMGKFFDNMIFNGGVSENSQDIEKQFHKINPYQSHQFAFGYNVLQPVVPFQQVVDPNQLIRIETKRNITESEFVLDRNRFVNPVELSSPTKGTTWEIPVDPLISVSGKNNIVRRYVAKSRNHGSIKEFWSRDDFEVTITGVLLNLPDTEELKSIRDICESEEAVKIICPYLNDTYNINYLAIETFDFPFTKGEGNYQFTIKGYSDEDYPILTNPK</sequence>
<feature type="domain" description="DUF6046" evidence="3">
    <location>
        <begin position="569"/>
        <end position="684"/>
    </location>
</feature>
<dbReference type="InterPro" id="IPR046109">
    <property type="entry name" value="DUF6046"/>
</dbReference>
<evidence type="ECO:0000313" key="5">
    <source>
        <dbReference type="Proteomes" id="UP001176961"/>
    </source>
</evidence>
<name>A0AA36GF58_CYLNA</name>